<accession>A0A6U9R7S2</accession>
<dbReference type="EMBL" id="HBIS01005293">
    <property type="protein sequence ID" value="CAE0610946.1"/>
    <property type="molecule type" value="Transcribed_RNA"/>
</dbReference>
<name>A0A6U9R7S2_9CHLO</name>
<feature type="coiled-coil region" evidence="1">
    <location>
        <begin position="229"/>
        <end position="256"/>
    </location>
</feature>
<evidence type="ECO:0000259" key="2">
    <source>
        <dbReference type="Pfam" id="PF20882"/>
    </source>
</evidence>
<feature type="domain" description="Kinetochore protein Sos7 coiled-coil" evidence="2">
    <location>
        <begin position="85"/>
        <end position="149"/>
    </location>
</feature>
<keyword evidence="1" id="KW-0175">Coiled coil</keyword>
<sequence>MDAEVEASPKRLSFEDVTFHSPDAMAEGGALLAAVRAPSIDNYRQALEEVGNQTSQRFGAAKKLAETLSEEGKSAADLAALKARLSSLKHSFLQIETKYRFMEGLSTGHIDQLTEQEEIELQEALASARTDAKKVKQEAQQMREQVDAATTIAVSKLEEVEHDRSLLLAQLEEIQARIQSKLDASKKEPTLQDLDDGGMTEEECRRVLATEAKRERQLEATLAAQASETAELESSIRVNEDDIEALKRRLEQEELKGGQKKEFEEESTKVARKVEWCREMTELVSKVGGAKLLHTSKDAFQVKLTSRLDSGSGLKLEHEATILLKPNSTAIRGVHLSPADTPIHDLVASAVDNGTGPGPLLREIRGRIVAWHRRSAALKVNLVPMDPVNDTTVIISAGNHKAKVLLPYEWPKVPAELLELVGESSNKSERVAGLLRDRMKSDGENLKAFADAIEMYTADEC</sequence>
<dbReference type="EMBL" id="HBIS01005292">
    <property type="protein sequence ID" value="CAE0610945.1"/>
    <property type="molecule type" value="Transcribed_RNA"/>
</dbReference>
<proteinExistence type="predicted"/>
<dbReference type="AlphaFoldDB" id="A0A6U9R7S2"/>
<reference evidence="4" key="1">
    <citation type="submission" date="2021-01" db="EMBL/GenBank/DDBJ databases">
        <authorList>
            <person name="Corre E."/>
            <person name="Pelletier E."/>
            <person name="Niang G."/>
            <person name="Scheremetjew M."/>
            <person name="Finn R."/>
            <person name="Kale V."/>
            <person name="Holt S."/>
            <person name="Cochrane G."/>
            <person name="Meng A."/>
            <person name="Brown T."/>
            <person name="Cohen L."/>
        </authorList>
    </citation>
    <scope>NUCLEOTIDE SEQUENCE</scope>
    <source>
        <strain evidence="4">CCMP1897</strain>
    </source>
</reference>
<dbReference type="Pfam" id="PF20882">
    <property type="entry name" value="Sos7"/>
    <property type="match status" value="1"/>
</dbReference>
<feature type="coiled-coil region" evidence="1">
    <location>
        <begin position="118"/>
        <end position="188"/>
    </location>
</feature>
<protein>
    <recommendedName>
        <fullName evidence="2">Kinetochore protein Sos7 coiled-coil domain-containing protein</fullName>
    </recommendedName>
</protein>
<evidence type="ECO:0000313" key="4">
    <source>
        <dbReference type="EMBL" id="CAE0610946.1"/>
    </source>
</evidence>
<dbReference type="InterPro" id="IPR048781">
    <property type="entry name" value="Sos7_CC"/>
</dbReference>
<evidence type="ECO:0000256" key="1">
    <source>
        <dbReference type="SAM" id="Coils"/>
    </source>
</evidence>
<gene>
    <name evidence="3" type="ORF">PSAL00342_LOCUS4780</name>
    <name evidence="4" type="ORF">PSAL00342_LOCUS4781</name>
</gene>
<organism evidence="4">
    <name type="scientific">Picocystis salinarum</name>
    <dbReference type="NCBI Taxonomy" id="88271"/>
    <lineage>
        <taxon>Eukaryota</taxon>
        <taxon>Viridiplantae</taxon>
        <taxon>Chlorophyta</taxon>
        <taxon>Picocystophyceae</taxon>
        <taxon>Picocystales</taxon>
        <taxon>Picocystaceae</taxon>
        <taxon>Picocystis</taxon>
    </lineage>
</organism>
<evidence type="ECO:0000313" key="3">
    <source>
        <dbReference type="EMBL" id="CAE0610945.1"/>
    </source>
</evidence>